<dbReference type="GO" id="GO:0005509">
    <property type="term" value="F:calcium ion binding"/>
    <property type="evidence" value="ECO:0007669"/>
    <property type="project" value="TreeGrafter"/>
</dbReference>
<feature type="binding site" evidence="3">
    <location>
        <position position="16"/>
    </location>
    <ligand>
        <name>a divalent metal cation</name>
        <dbReference type="ChEBI" id="CHEBI:60240"/>
    </ligand>
</feature>
<evidence type="ECO:0000259" key="4">
    <source>
        <dbReference type="Pfam" id="PF08450"/>
    </source>
</evidence>
<evidence type="ECO:0000313" key="5">
    <source>
        <dbReference type="EMBL" id="KLE36152.1"/>
    </source>
</evidence>
<feature type="binding site" evidence="3">
    <location>
        <position position="196"/>
    </location>
    <ligand>
        <name>a divalent metal cation</name>
        <dbReference type="ChEBI" id="CHEBI:60240"/>
    </ligand>
</feature>
<dbReference type="OrthoDB" id="2633250at2"/>
<sequence length="289" mass="31160">MTEVRQLWRGEATLGEGPAWDSRRGVLWFVDIKQRHVLCYSPRDGEVQRWAAPAQVGWVLPTAGETLLTGLQTGLALFDPRDGSFTHRADVEGDLPGNRLNDATVAQDGSVWFGSMDDRETAVSGRFYRWDGNRVVDSGLSPVAITNGPCLSPANDRLYHVDTIGGRIDVATLDKNGAVECVEEFARIDPADGHPDGVSIDSAGNVWLGLWGGWRARLYSPTGEILREVRLPASNVTKVALGGPDLTTAYVTTARAGLTDAQLAEQPDAGSLFAFDVDVPGLPLPPARL</sequence>
<dbReference type="PANTHER" id="PTHR10907">
    <property type="entry name" value="REGUCALCIN"/>
    <property type="match status" value="1"/>
</dbReference>
<dbReference type="PRINTS" id="PR01790">
    <property type="entry name" value="SMP30FAMILY"/>
</dbReference>
<dbReference type="GO" id="GO:0004341">
    <property type="term" value="F:gluconolactonase activity"/>
    <property type="evidence" value="ECO:0007669"/>
    <property type="project" value="TreeGrafter"/>
</dbReference>
<feature type="binding site" evidence="3">
    <location>
        <position position="147"/>
    </location>
    <ligand>
        <name>a divalent metal cation</name>
        <dbReference type="ChEBI" id="CHEBI:60240"/>
    </ligand>
</feature>
<feature type="binding site" evidence="3">
    <location>
        <position position="99"/>
    </location>
    <ligand>
        <name>substrate</name>
    </ligand>
</feature>
<dbReference type="Pfam" id="PF08450">
    <property type="entry name" value="SGL"/>
    <property type="match status" value="1"/>
</dbReference>
<evidence type="ECO:0000256" key="1">
    <source>
        <dbReference type="ARBA" id="ARBA00008853"/>
    </source>
</evidence>
<keyword evidence="3" id="KW-0862">Zinc</keyword>
<gene>
    <name evidence="5" type="ORF">AAW00_06235</name>
</gene>
<dbReference type="AlphaFoldDB" id="A0A0G9MZG9"/>
<comment type="cofactor">
    <cofactor evidence="3">
        <name>Zn(2+)</name>
        <dbReference type="ChEBI" id="CHEBI:29105"/>
    </cofactor>
    <text evidence="3">Binds 1 divalent metal cation per subunit.</text>
</comment>
<dbReference type="PANTHER" id="PTHR10907:SF47">
    <property type="entry name" value="REGUCALCIN"/>
    <property type="match status" value="1"/>
</dbReference>
<feature type="binding site" evidence="3">
    <location>
        <position position="101"/>
    </location>
    <ligand>
        <name>substrate</name>
    </ligand>
</feature>
<dbReference type="InterPro" id="IPR013658">
    <property type="entry name" value="SGL"/>
</dbReference>
<feature type="domain" description="SMP-30/Gluconolactonase/LRE-like region" evidence="4">
    <location>
        <begin position="14"/>
        <end position="255"/>
    </location>
</feature>
<dbReference type="EMBL" id="LBHB01000001">
    <property type="protein sequence ID" value="KLE36152.1"/>
    <property type="molecule type" value="Genomic_DNA"/>
</dbReference>
<dbReference type="InterPro" id="IPR011042">
    <property type="entry name" value="6-blade_b-propeller_TolB-like"/>
</dbReference>
<evidence type="ECO:0000256" key="2">
    <source>
        <dbReference type="PIRSR" id="PIRSR605511-1"/>
    </source>
</evidence>
<organism evidence="5 6">
    <name type="scientific">Aurantiacibacter luteus</name>
    <dbReference type="NCBI Taxonomy" id="1581420"/>
    <lineage>
        <taxon>Bacteria</taxon>
        <taxon>Pseudomonadati</taxon>
        <taxon>Pseudomonadota</taxon>
        <taxon>Alphaproteobacteria</taxon>
        <taxon>Sphingomonadales</taxon>
        <taxon>Erythrobacteraceae</taxon>
        <taxon>Aurantiacibacter</taxon>
    </lineage>
</organism>
<keyword evidence="6" id="KW-1185">Reference proteome</keyword>
<dbReference type="InterPro" id="IPR005511">
    <property type="entry name" value="SMP-30"/>
</dbReference>
<dbReference type="PATRIC" id="fig|1581420.6.peg.1262"/>
<protein>
    <submittedName>
        <fullName evidence="5">Gluconolaconase</fullName>
    </submittedName>
</protein>
<feature type="active site" description="Proton donor/acceptor" evidence="2">
    <location>
        <position position="196"/>
    </location>
</feature>
<accession>A0A0G9MZG9</accession>
<dbReference type="Proteomes" id="UP000053464">
    <property type="component" value="Unassembled WGS sequence"/>
</dbReference>
<dbReference type="GO" id="GO:0019853">
    <property type="term" value="P:L-ascorbic acid biosynthetic process"/>
    <property type="evidence" value="ECO:0007669"/>
    <property type="project" value="TreeGrafter"/>
</dbReference>
<name>A0A0G9MZG9_9SPHN</name>
<dbReference type="SUPFAM" id="SSF63829">
    <property type="entry name" value="Calcium-dependent phosphotriesterase"/>
    <property type="match status" value="1"/>
</dbReference>
<comment type="similarity">
    <text evidence="1">Belongs to the SMP-30/CGR1 family.</text>
</comment>
<comment type="caution">
    <text evidence="5">The sequence shown here is derived from an EMBL/GenBank/DDBJ whole genome shotgun (WGS) entry which is preliminary data.</text>
</comment>
<dbReference type="STRING" id="1581420.AAW00_06235"/>
<evidence type="ECO:0000256" key="3">
    <source>
        <dbReference type="PIRSR" id="PIRSR605511-2"/>
    </source>
</evidence>
<keyword evidence="3" id="KW-0479">Metal-binding</keyword>
<proteinExistence type="inferred from homology"/>
<reference evidence="5 6" key="1">
    <citation type="submission" date="2015-04" db="EMBL/GenBank/DDBJ databases">
        <title>The draft genome sequence of Erythrobacter luteus KA37.</title>
        <authorList>
            <person name="Zhuang L."/>
            <person name="Liu Y."/>
            <person name="Shao Z."/>
        </authorList>
    </citation>
    <scope>NUCLEOTIDE SEQUENCE [LARGE SCALE GENOMIC DNA]</scope>
    <source>
        <strain evidence="5 6">KA37</strain>
    </source>
</reference>
<dbReference type="Gene3D" id="2.120.10.30">
    <property type="entry name" value="TolB, C-terminal domain"/>
    <property type="match status" value="1"/>
</dbReference>
<evidence type="ECO:0000313" key="6">
    <source>
        <dbReference type="Proteomes" id="UP000053464"/>
    </source>
</evidence>